<dbReference type="Proteomes" id="UP000092462">
    <property type="component" value="Unassembled WGS sequence"/>
</dbReference>
<keyword evidence="2" id="KW-1133">Transmembrane helix</keyword>
<dbReference type="VEuPathDB" id="VectorBase:PPAPM1_001914"/>
<dbReference type="Pfam" id="PF11901">
    <property type="entry name" value="DM9"/>
    <property type="match status" value="1"/>
</dbReference>
<evidence type="ECO:0000313" key="4">
    <source>
        <dbReference type="Proteomes" id="UP000092462"/>
    </source>
</evidence>
<feature type="region of interest" description="Disordered" evidence="1">
    <location>
        <begin position="220"/>
        <end position="256"/>
    </location>
</feature>
<evidence type="ECO:0000256" key="2">
    <source>
        <dbReference type="SAM" id="Phobius"/>
    </source>
</evidence>
<sequence length="281" mass="30317">MRPLVYIMWILGVVIGTLTVDTVAATKSVLTFKFISGQVGQLVTSSTLVWETFTGEPKQMEFAVKGGRYIREEDSYPIYVCRALIDGIYTSGHTTKHQERTVCTVSQPTSTKTHHAFDILVNKGNGGKLTWRPWSKFSGGTPTGAVSATGGHLQKAEMKDVKVEFSPVYWIHNQTIVPTTTTTTTSTTTTTTTTTSEATTVAQSSTKAIPRLIADEFDNEVAPADESRDVSQSGVLQMSNIEDSTQGRQGSTSSTNKVDSIASVIVTLPLLIVALALSDSD</sequence>
<name>A0A1B0D4A7_PHLPP</name>
<proteinExistence type="predicted"/>
<reference evidence="3" key="1">
    <citation type="submission" date="2022-08" db="UniProtKB">
        <authorList>
            <consortium name="EnsemblMetazoa"/>
        </authorList>
    </citation>
    <scope>IDENTIFICATION</scope>
    <source>
        <strain evidence="3">Israel</strain>
    </source>
</reference>
<dbReference type="InterPro" id="IPR006616">
    <property type="entry name" value="DM9_repeat"/>
</dbReference>
<dbReference type="AlphaFoldDB" id="A0A1B0D4A7"/>
<organism evidence="3 4">
    <name type="scientific">Phlebotomus papatasi</name>
    <name type="common">Sandfly</name>
    <dbReference type="NCBI Taxonomy" id="29031"/>
    <lineage>
        <taxon>Eukaryota</taxon>
        <taxon>Metazoa</taxon>
        <taxon>Ecdysozoa</taxon>
        <taxon>Arthropoda</taxon>
        <taxon>Hexapoda</taxon>
        <taxon>Insecta</taxon>
        <taxon>Pterygota</taxon>
        <taxon>Neoptera</taxon>
        <taxon>Endopterygota</taxon>
        <taxon>Diptera</taxon>
        <taxon>Nematocera</taxon>
        <taxon>Psychodoidea</taxon>
        <taxon>Psychodidae</taxon>
        <taxon>Phlebotomus</taxon>
        <taxon>Phlebotomus</taxon>
    </lineage>
</organism>
<dbReference type="VEuPathDB" id="VectorBase:PPAI002245"/>
<feature type="transmembrane region" description="Helical" evidence="2">
    <location>
        <begin position="6"/>
        <end position="26"/>
    </location>
</feature>
<dbReference type="EnsemblMetazoa" id="PPAI002245-RA">
    <property type="protein sequence ID" value="PPAI002245-PA"/>
    <property type="gene ID" value="PPAI002245"/>
</dbReference>
<feature type="compositionally biased region" description="Polar residues" evidence="1">
    <location>
        <begin position="230"/>
        <end position="243"/>
    </location>
</feature>
<dbReference type="PANTHER" id="PTHR31649">
    <property type="entry name" value="AGAP009604-PA"/>
    <property type="match status" value="1"/>
</dbReference>
<protein>
    <submittedName>
        <fullName evidence="3">Uncharacterized protein</fullName>
    </submittedName>
</protein>
<dbReference type="EMBL" id="AJVK01011329">
    <property type="status" value="NOT_ANNOTATED_CDS"/>
    <property type="molecule type" value="Genomic_DNA"/>
</dbReference>
<evidence type="ECO:0000256" key="1">
    <source>
        <dbReference type="SAM" id="MobiDB-lite"/>
    </source>
</evidence>
<evidence type="ECO:0000313" key="3">
    <source>
        <dbReference type="EnsemblMetazoa" id="PPAI002245-PA"/>
    </source>
</evidence>
<keyword evidence="2" id="KW-0812">Transmembrane</keyword>
<feature type="compositionally biased region" description="Low complexity" evidence="1">
    <location>
        <begin position="244"/>
        <end position="255"/>
    </location>
</feature>
<keyword evidence="4" id="KW-1185">Reference proteome</keyword>
<dbReference type="EMBL" id="AJVK01011328">
    <property type="status" value="NOT_ANNOTATED_CDS"/>
    <property type="molecule type" value="Genomic_DNA"/>
</dbReference>
<keyword evidence="2" id="KW-0472">Membrane</keyword>
<dbReference type="PANTHER" id="PTHR31649:SF11">
    <property type="entry name" value="PROTEIN UNZIPPED"/>
    <property type="match status" value="1"/>
</dbReference>
<accession>A0A1B0D4A7</accession>